<dbReference type="RefSeq" id="XP_062634336.1">
    <property type="nucleotide sequence ID" value="XM_062781774.1"/>
</dbReference>
<gene>
    <name evidence="2" type="ORF">C8A04DRAFT_31511</name>
</gene>
<keyword evidence="3" id="KW-1185">Reference proteome</keyword>
<reference evidence="2" key="2">
    <citation type="submission" date="2023-05" db="EMBL/GenBank/DDBJ databases">
        <authorList>
            <consortium name="Lawrence Berkeley National Laboratory"/>
            <person name="Steindorff A."/>
            <person name="Hensen N."/>
            <person name="Bonometti L."/>
            <person name="Westerberg I."/>
            <person name="Brannstrom I.O."/>
            <person name="Guillou S."/>
            <person name="Cros-Aarteil S."/>
            <person name="Calhoun S."/>
            <person name="Haridas S."/>
            <person name="Kuo A."/>
            <person name="Mondo S."/>
            <person name="Pangilinan J."/>
            <person name="Riley R."/>
            <person name="Labutti K."/>
            <person name="Andreopoulos B."/>
            <person name="Lipzen A."/>
            <person name="Chen C."/>
            <person name="Yanf M."/>
            <person name="Daum C."/>
            <person name="Ng V."/>
            <person name="Clum A."/>
            <person name="Ohm R."/>
            <person name="Martin F."/>
            <person name="Silar P."/>
            <person name="Natvig D."/>
            <person name="Lalanne C."/>
            <person name="Gautier V."/>
            <person name="Ament-Velasquez S.L."/>
            <person name="Kruys A."/>
            <person name="Hutchinson M.I."/>
            <person name="Powell A.J."/>
            <person name="Barry K."/>
            <person name="Miller A.N."/>
            <person name="Grigoriev I.V."/>
            <person name="Debuchy R."/>
            <person name="Gladieux P."/>
            <person name="Thoren M.H."/>
            <person name="Johannesson H."/>
        </authorList>
    </citation>
    <scope>NUCLEOTIDE SEQUENCE</scope>
    <source>
        <strain evidence="2">CBS 141.50</strain>
    </source>
</reference>
<accession>A0AAN6UXQ6</accession>
<dbReference type="PANTHER" id="PTHR40788">
    <property type="entry name" value="CLR5 DOMAIN-CONTAINING PROTEIN-RELATED"/>
    <property type="match status" value="1"/>
</dbReference>
<name>A0AAN6UXQ6_9PEZI</name>
<dbReference type="GeneID" id="87818387"/>
<proteinExistence type="predicted"/>
<feature type="region of interest" description="Disordered" evidence="1">
    <location>
        <begin position="1"/>
        <end position="36"/>
    </location>
</feature>
<feature type="compositionally biased region" description="Low complexity" evidence="1">
    <location>
        <begin position="10"/>
        <end position="21"/>
    </location>
</feature>
<comment type="caution">
    <text evidence="2">The sequence shown here is derived from an EMBL/GenBank/DDBJ whole genome shotgun (WGS) entry which is preliminary data.</text>
</comment>
<organism evidence="2 3">
    <name type="scientific">Dichotomopilus funicola</name>
    <dbReference type="NCBI Taxonomy" id="1934379"/>
    <lineage>
        <taxon>Eukaryota</taxon>
        <taxon>Fungi</taxon>
        <taxon>Dikarya</taxon>
        <taxon>Ascomycota</taxon>
        <taxon>Pezizomycotina</taxon>
        <taxon>Sordariomycetes</taxon>
        <taxon>Sordariomycetidae</taxon>
        <taxon>Sordariales</taxon>
        <taxon>Chaetomiaceae</taxon>
        <taxon>Dichotomopilus</taxon>
    </lineage>
</organism>
<reference evidence="2" key="1">
    <citation type="journal article" date="2023" name="Mol. Phylogenet. Evol.">
        <title>Genome-scale phylogeny and comparative genomics of the fungal order Sordariales.</title>
        <authorList>
            <person name="Hensen N."/>
            <person name="Bonometti L."/>
            <person name="Westerberg I."/>
            <person name="Brannstrom I.O."/>
            <person name="Guillou S."/>
            <person name="Cros-Aarteil S."/>
            <person name="Calhoun S."/>
            <person name="Haridas S."/>
            <person name="Kuo A."/>
            <person name="Mondo S."/>
            <person name="Pangilinan J."/>
            <person name="Riley R."/>
            <person name="LaButti K."/>
            <person name="Andreopoulos B."/>
            <person name="Lipzen A."/>
            <person name="Chen C."/>
            <person name="Yan M."/>
            <person name="Daum C."/>
            <person name="Ng V."/>
            <person name="Clum A."/>
            <person name="Steindorff A."/>
            <person name="Ohm R.A."/>
            <person name="Martin F."/>
            <person name="Silar P."/>
            <person name="Natvig D.O."/>
            <person name="Lalanne C."/>
            <person name="Gautier V."/>
            <person name="Ament-Velasquez S.L."/>
            <person name="Kruys A."/>
            <person name="Hutchinson M.I."/>
            <person name="Powell A.J."/>
            <person name="Barry K."/>
            <person name="Miller A.N."/>
            <person name="Grigoriev I.V."/>
            <person name="Debuchy R."/>
            <person name="Gladieux P."/>
            <person name="Hiltunen Thoren M."/>
            <person name="Johannesson H."/>
        </authorList>
    </citation>
    <scope>NUCLEOTIDE SEQUENCE</scope>
    <source>
        <strain evidence="2">CBS 141.50</strain>
    </source>
</reference>
<protein>
    <submittedName>
        <fullName evidence="2">Uncharacterized protein</fullName>
    </submittedName>
</protein>
<dbReference type="PANTHER" id="PTHR40788:SF2">
    <property type="entry name" value="CLR5 DOMAIN-CONTAINING PROTEIN"/>
    <property type="match status" value="1"/>
</dbReference>
<dbReference type="PROSITE" id="PS50096">
    <property type="entry name" value="IQ"/>
    <property type="match status" value="1"/>
</dbReference>
<evidence type="ECO:0000256" key="1">
    <source>
        <dbReference type="SAM" id="MobiDB-lite"/>
    </source>
</evidence>
<evidence type="ECO:0000313" key="2">
    <source>
        <dbReference type="EMBL" id="KAK4140965.1"/>
    </source>
</evidence>
<evidence type="ECO:0000313" key="3">
    <source>
        <dbReference type="Proteomes" id="UP001302676"/>
    </source>
</evidence>
<dbReference type="AlphaFoldDB" id="A0AAN6UXQ6"/>
<dbReference type="EMBL" id="MU853620">
    <property type="protein sequence ID" value="KAK4140965.1"/>
    <property type="molecule type" value="Genomic_DNA"/>
</dbReference>
<dbReference type="Proteomes" id="UP001302676">
    <property type="component" value="Unassembled WGS sequence"/>
</dbReference>
<sequence length="122" mass="13511">MQPRNDHTYDPSAGLAGLAGAFPGGPPDLDSKDWGEEDDPLRFLKAMGAGNPGALPLPEVMEAPKVQRLCAERSKAIFTSQARLRGILDRHEATIQKRWTKKTKQQRLTILKAAWEKLPTTH</sequence>